<dbReference type="RefSeq" id="WP_055148523.1">
    <property type="nucleotide sequence ID" value="NZ_JXSZ01000009.1"/>
</dbReference>
<feature type="transmembrane region" description="Helical" evidence="1">
    <location>
        <begin position="232"/>
        <end position="253"/>
    </location>
</feature>
<feature type="transmembrane region" description="Helical" evidence="1">
    <location>
        <begin position="86"/>
        <end position="107"/>
    </location>
</feature>
<proteinExistence type="predicted"/>
<feature type="transmembrane region" description="Helical" evidence="1">
    <location>
        <begin position="6"/>
        <end position="22"/>
    </location>
</feature>
<dbReference type="EMBL" id="LGTQ01000009">
    <property type="protein sequence ID" value="KPM47940.1"/>
    <property type="molecule type" value="Genomic_DNA"/>
</dbReference>
<organism evidence="2 3">
    <name type="scientific">Jiulongibacter sediminis</name>
    <dbReference type="NCBI Taxonomy" id="1605367"/>
    <lineage>
        <taxon>Bacteria</taxon>
        <taxon>Pseudomonadati</taxon>
        <taxon>Bacteroidota</taxon>
        <taxon>Cytophagia</taxon>
        <taxon>Cytophagales</taxon>
        <taxon>Leadbetterellaceae</taxon>
        <taxon>Jiulongibacter</taxon>
    </lineage>
</organism>
<sequence length="259" mass="28076">MDTFWFKVLAMPTVIALVTLASRKWGNVVGGVIAGMPWVGGAILLFIALEQGEVFAVNAIPGALVGLICWLGFCSAYMIAGQRFKAFSSLLIGIAAFLLPGSILMNFTPLLPAEVWFVVLLTMIGVTLRFFPKVKGNDIGLSRKIRFDIPLRMIMITVFVVALTYFAKLLGPTWSGILTPFPVMTATLAVFVHIGQGMHQVRLTLVGMFTGVVGFATFLVSLVYLIPAFGIGWSFLLALLINVVAALSAKMLFSRLKIV</sequence>
<dbReference type="Proteomes" id="UP000050454">
    <property type="component" value="Unassembled WGS sequence"/>
</dbReference>
<keyword evidence="3" id="KW-1185">Reference proteome</keyword>
<reference evidence="2 3" key="1">
    <citation type="submission" date="2015-07" db="EMBL/GenBank/DDBJ databases">
        <title>The draft genome sequence of Leadbetterella sp. JN14-9.</title>
        <authorList>
            <person name="Liu Y."/>
            <person name="Du J."/>
            <person name="Shao Z."/>
        </authorList>
    </citation>
    <scope>NUCLEOTIDE SEQUENCE [LARGE SCALE GENOMIC DNA]</scope>
    <source>
        <strain evidence="2 3">JN14-9</strain>
    </source>
</reference>
<comment type="caution">
    <text evidence="2">The sequence shown here is derived from an EMBL/GenBank/DDBJ whole genome shotgun (WGS) entry which is preliminary data.</text>
</comment>
<feature type="transmembrane region" description="Helical" evidence="1">
    <location>
        <begin position="113"/>
        <end position="131"/>
    </location>
</feature>
<dbReference type="AlphaFoldDB" id="A0A0N8H9P4"/>
<feature type="transmembrane region" description="Helical" evidence="1">
    <location>
        <begin position="206"/>
        <end position="226"/>
    </location>
</feature>
<keyword evidence="1" id="KW-0812">Transmembrane</keyword>
<feature type="transmembrane region" description="Helical" evidence="1">
    <location>
        <begin position="29"/>
        <end position="49"/>
    </location>
</feature>
<keyword evidence="1" id="KW-0472">Membrane</keyword>
<keyword evidence="1" id="KW-1133">Transmembrane helix</keyword>
<accession>A0A0N8H9P4</accession>
<protein>
    <submittedName>
        <fullName evidence="2">Uncharacterized protein</fullName>
    </submittedName>
</protein>
<gene>
    <name evidence="2" type="ORF">AFM12_12010</name>
</gene>
<dbReference type="STRING" id="1605367.AFM12_12010"/>
<evidence type="ECO:0000313" key="2">
    <source>
        <dbReference type="EMBL" id="KPM47940.1"/>
    </source>
</evidence>
<feature type="transmembrane region" description="Helical" evidence="1">
    <location>
        <begin position="151"/>
        <end position="167"/>
    </location>
</feature>
<feature type="transmembrane region" description="Helical" evidence="1">
    <location>
        <begin position="173"/>
        <end position="194"/>
    </location>
</feature>
<feature type="transmembrane region" description="Helical" evidence="1">
    <location>
        <begin position="55"/>
        <end position="79"/>
    </location>
</feature>
<evidence type="ECO:0000313" key="3">
    <source>
        <dbReference type="Proteomes" id="UP000050454"/>
    </source>
</evidence>
<dbReference type="PATRIC" id="fig|1605367.3.peg.3804"/>
<name>A0A0N8H9P4_9BACT</name>
<evidence type="ECO:0000256" key="1">
    <source>
        <dbReference type="SAM" id="Phobius"/>
    </source>
</evidence>